<feature type="compositionally biased region" description="Acidic residues" evidence="5">
    <location>
        <begin position="37"/>
        <end position="48"/>
    </location>
</feature>
<keyword evidence="2" id="KW-0717">Septation</keyword>
<evidence type="ECO:0000313" key="6">
    <source>
        <dbReference type="EMBL" id="EEZ61896.1"/>
    </source>
</evidence>
<dbReference type="InterPro" id="IPR038594">
    <property type="entry name" value="SepF-like_sf"/>
</dbReference>
<keyword evidence="7" id="KW-1185">Reference proteome</keyword>
<protein>
    <recommendedName>
        <fullName evidence="8">Cell division protein SepF</fullName>
    </recommendedName>
</protein>
<feature type="region of interest" description="Disordered" evidence="5">
    <location>
        <begin position="13"/>
        <end position="48"/>
    </location>
</feature>
<evidence type="ECO:0000313" key="7">
    <source>
        <dbReference type="Proteomes" id="UP000006001"/>
    </source>
</evidence>
<evidence type="ECO:0000256" key="3">
    <source>
        <dbReference type="ARBA" id="ARBA00023306"/>
    </source>
</evidence>
<reference evidence="6" key="1">
    <citation type="submission" date="2009-10" db="EMBL/GenBank/DDBJ databases">
        <authorList>
            <person name="Weinstock G."/>
            <person name="Sodergren E."/>
            <person name="Clifton S."/>
            <person name="Fulton L."/>
            <person name="Fulton B."/>
            <person name="Courtney L."/>
            <person name="Fronick C."/>
            <person name="Harrison M."/>
            <person name="Strong C."/>
            <person name="Farmer C."/>
            <person name="Delahaunty K."/>
            <person name="Markovic C."/>
            <person name="Hall O."/>
            <person name="Minx P."/>
            <person name="Tomlinson C."/>
            <person name="Mitreva M."/>
            <person name="Nelson J."/>
            <person name="Hou S."/>
            <person name="Wollam A."/>
            <person name="Pepin K.H."/>
            <person name="Johnson M."/>
            <person name="Bhonagiri V."/>
            <person name="Nash W.E."/>
            <person name="Warren W."/>
            <person name="Chinwalla A."/>
            <person name="Mardis E.R."/>
            <person name="Wilson R.K."/>
        </authorList>
    </citation>
    <scope>NUCLEOTIDE SEQUENCE [LARGE SCALE GENOMIC DNA]</scope>
    <source>
        <strain evidence="6">ATCC 700122</strain>
    </source>
</reference>
<dbReference type="RefSeq" id="WP_006361787.1">
    <property type="nucleotide sequence ID" value="NZ_GG700630.1"/>
</dbReference>
<dbReference type="HOGENOM" id="CLU_079307_0_0_11"/>
<dbReference type="EMBL" id="ACUX02000005">
    <property type="protein sequence ID" value="EEZ61896.1"/>
    <property type="molecule type" value="Genomic_DNA"/>
</dbReference>
<comment type="function">
    <text evidence="4">Cell division protein that is part of the divisome complex and is recruited early to the Z-ring. Probably stimulates Z-ring formation, perhaps through the cross-linking of FtsZ protofilaments. Its function overlaps with FtsA.</text>
</comment>
<comment type="caution">
    <text evidence="6">The sequence shown here is derived from an EMBL/GenBank/DDBJ whole genome shotgun (WGS) entry which is preliminary data.</text>
</comment>
<keyword evidence="1" id="KW-0132">Cell division</keyword>
<proteinExistence type="predicted"/>
<dbReference type="STRING" id="649764.HMPREF0762_00533"/>
<organism evidence="6 7">
    <name type="scientific">Slackia exigua (strain ATCC 700122 / DSM 15923 / CIP 105133 / JCM 11022 / KCTC 5966 / S-7)</name>
    <dbReference type="NCBI Taxonomy" id="649764"/>
    <lineage>
        <taxon>Bacteria</taxon>
        <taxon>Bacillati</taxon>
        <taxon>Actinomycetota</taxon>
        <taxon>Coriobacteriia</taxon>
        <taxon>Eggerthellales</taxon>
        <taxon>Eggerthellaceae</taxon>
        <taxon>Slackia</taxon>
    </lineage>
</organism>
<gene>
    <name evidence="6" type="ORF">HMPREF0762_00533</name>
</gene>
<evidence type="ECO:0000256" key="4">
    <source>
        <dbReference type="ARBA" id="ARBA00044936"/>
    </source>
</evidence>
<sequence length="223" mass="23860">MAFRFPNIDEVKDRLGLPSPHNVPAARSSRRASSRDADDEFEREDYGEYAYDDSADYAQPGYVRPADKVAAAGRMPALVTSRDIRVRRRASAYDDASADAAPARSSAGLENLFSSTAEPRTSVSAAAPEASLAPRVRTMVVVRPETYDDAERVATALKMRSVVVLACAAAPDALMKRVLDFSFGAASALGAQVDVIAPRVFALNAGAALSDAEKEQLHEQGIL</sequence>
<evidence type="ECO:0000256" key="5">
    <source>
        <dbReference type="SAM" id="MobiDB-lite"/>
    </source>
</evidence>
<dbReference type="GeneID" id="85007153"/>
<dbReference type="PANTHER" id="PTHR35798">
    <property type="entry name" value="CELL DIVISION PROTEIN SEPF"/>
    <property type="match status" value="1"/>
</dbReference>
<dbReference type="AlphaFoldDB" id="D0WF26"/>
<evidence type="ECO:0008006" key="8">
    <source>
        <dbReference type="Google" id="ProtNLM"/>
    </source>
</evidence>
<dbReference type="eggNOG" id="COG1799">
    <property type="taxonomic scope" value="Bacteria"/>
</dbReference>
<name>D0WF26_SLAES</name>
<dbReference type="Gene3D" id="3.30.110.150">
    <property type="entry name" value="SepF-like protein"/>
    <property type="match status" value="1"/>
</dbReference>
<dbReference type="GO" id="GO:0000917">
    <property type="term" value="P:division septum assembly"/>
    <property type="evidence" value="ECO:0007669"/>
    <property type="project" value="UniProtKB-KW"/>
</dbReference>
<evidence type="ECO:0000256" key="2">
    <source>
        <dbReference type="ARBA" id="ARBA00023210"/>
    </source>
</evidence>
<accession>D0WF26</accession>
<dbReference type="PANTHER" id="PTHR35798:SF1">
    <property type="entry name" value="CELL DIVISION PROTEIN SEPF"/>
    <property type="match status" value="1"/>
</dbReference>
<dbReference type="Proteomes" id="UP000006001">
    <property type="component" value="Unassembled WGS sequence"/>
</dbReference>
<keyword evidence="3" id="KW-0131">Cell cycle</keyword>
<dbReference type="InterPro" id="IPR023052">
    <property type="entry name" value="Cell_div_SepF"/>
</dbReference>
<evidence type="ECO:0000256" key="1">
    <source>
        <dbReference type="ARBA" id="ARBA00022618"/>
    </source>
</evidence>
<dbReference type="Pfam" id="PF04472">
    <property type="entry name" value="SepF"/>
    <property type="match status" value="1"/>
</dbReference>
<dbReference type="OrthoDB" id="3731101at2"/>
<dbReference type="InterPro" id="IPR007561">
    <property type="entry name" value="Cell_div_SepF/SepF-rel"/>
</dbReference>